<protein>
    <submittedName>
        <fullName evidence="1">Uncharacterized protein</fullName>
    </submittedName>
</protein>
<dbReference type="EMBL" id="BAABME010010039">
    <property type="protein sequence ID" value="GAA0176271.1"/>
    <property type="molecule type" value="Genomic_DNA"/>
</dbReference>
<dbReference type="AlphaFoldDB" id="A0AAV3RLY7"/>
<comment type="caution">
    <text evidence="1">The sequence shown here is derived from an EMBL/GenBank/DDBJ whole genome shotgun (WGS) entry which is preliminary data.</text>
</comment>
<gene>
    <name evidence="1" type="ORF">LIER_29291</name>
</gene>
<accession>A0AAV3RLY7</accession>
<proteinExistence type="predicted"/>
<keyword evidence="2" id="KW-1185">Reference proteome</keyword>
<evidence type="ECO:0000313" key="1">
    <source>
        <dbReference type="EMBL" id="GAA0176271.1"/>
    </source>
</evidence>
<sequence length="84" mass="9533">MFSKIASYCGTPLYANSATSEMVRLSFARLYSEVEAAKVLNDEEQKELWQKNVVEGKLNENALRAEDVEERNEIVDQIVDNYGA</sequence>
<organism evidence="1 2">
    <name type="scientific">Lithospermum erythrorhizon</name>
    <name type="common">Purple gromwell</name>
    <name type="synonym">Lithospermum officinale var. erythrorhizon</name>
    <dbReference type="NCBI Taxonomy" id="34254"/>
    <lineage>
        <taxon>Eukaryota</taxon>
        <taxon>Viridiplantae</taxon>
        <taxon>Streptophyta</taxon>
        <taxon>Embryophyta</taxon>
        <taxon>Tracheophyta</taxon>
        <taxon>Spermatophyta</taxon>
        <taxon>Magnoliopsida</taxon>
        <taxon>eudicotyledons</taxon>
        <taxon>Gunneridae</taxon>
        <taxon>Pentapetalae</taxon>
        <taxon>asterids</taxon>
        <taxon>lamiids</taxon>
        <taxon>Boraginales</taxon>
        <taxon>Boraginaceae</taxon>
        <taxon>Boraginoideae</taxon>
        <taxon>Lithospermeae</taxon>
        <taxon>Lithospermum</taxon>
    </lineage>
</organism>
<evidence type="ECO:0000313" key="2">
    <source>
        <dbReference type="Proteomes" id="UP001454036"/>
    </source>
</evidence>
<reference evidence="1 2" key="1">
    <citation type="submission" date="2024-01" db="EMBL/GenBank/DDBJ databases">
        <title>The complete chloroplast genome sequence of Lithospermum erythrorhizon: insights into the phylogenetic relationship among Boraginaceae species and the maternal lineages of purple gromwells.</title>
        <authorList>
            <person name="Okada T."/>
            <person name="Watanabe K."/>
        </authorList>
    </citation>
    <scope>NUCLEOTIDE SEQUENCE [LARGE SCALE GENOMIC DNA]</scope>
</reference>
<dbReference type="Proteomes" id="UP001454036">
    <property type="component" value="Unassembled WGS sequence"/>
</dbReference>
<name>A0AAV3RLY7_LITER</name>